<dbReference type="InterPro" id="IPR014026">
    <property type="entry name" value="UDP-Glc/GDP-Man_DH_dimer"/>
</dbReference>
<feature type="domain" description="UDP-glucose/GDP-mannose dehydrogenase C-terminal" evidence="8">
    <location>
        <begin position="313"/>
        <end position="415"/>
    </location>
</feature>
<accession>A0ABT6H9Y1</accession>
<dbReference type="SMART" id="SM00984">
    <property type="entry name" value="UDPG_MGDP_dh_C"/>
    <property type="match status" value="1"/>
</dbReference>
<protein>
    <recommendedName>
        <fullName evidence="3 7">UDP-glucose 6-dehydrogenase</fullName>
        <ecNumber evidence="3 7">1.1.1.22</ecNumber>
    </recommendedName>
</protein>
<evidence type="ECO:0000313" key="10">
    <source>
        <dbReference type="Proteomes" id="UP001218246"/>
    </source>
</evidence>
<evidence type="ECO:0000256" key="5">
    <source>
        <dbReference type="ARBA" id="ARBA00023027"/>
    </source>
</evidence>
<dbReference type="GO" id="GO:0016491">
    <property type="term" value="F:oxidoreductase activity"/>
    <property type="evidence" value="ECO:0007669"/>
    <property type="project" value="UniProtKB-KW"/>
</dbReference>
<dbReference type="PANTHER" id="PTHR43750">
    <property type="entry name" value="UDP-GLUCOSE 6-DEHYDROGENASE TUAD"/>
    <property type="match status" value="1"/>
</dbReference>
<evidence type="ECO:0000256" key="1">
    <source>
        <dbReference type="ARBA" id="ARBA00004701"/>
    </source>
</evidence>
<dbReference type="EMBL" id="JARULN010000030">
    <property type="protein sequence ID" value="MDG5755495.1"/>
    <property type="molecule type" value="Genomic_DNA"/>
</dbReference>
<comment type="catalytic activity">
    <reaction evidence="6 7">
        <text>UDP-alpha-D-glucose + 2 NAD(+) + H2O = UDP-alpha-D-glucuronate + 2 NADH + 3 H(+)</text>
        <dbReference type="Rhea" id="RHEA:23596"/>
        <dbReference type="ChEBI" id="CHEBI:15377"/>
        <dbReference type="ChEBI" id="CHEBI:15378"/>
        <dbReference type="ChEBI" id="CHEBI:57540"/>
        <dbReference type="ChEBI" id="CHEBI:57945"/>
        <dbReference type="ChEBI" id="CHEBI:58052"/>
        <dbReference type="ChEBI" id="CHEBI:58885"/>
        <dbReference type="EC" id="1.1.1.22"/>
    </reaction>
</comment>
<dbReference type="InterPro" id="IPR001732">
    <property type="entry name" value="UDP-Glc/GDP-Man_DH_N"/>
</dbReference>
<evidence type="ECO:0000256" key="6">
    <source>
        <dbReference type="ARBA" id="ARBA00047473"/>
    </source>
</evidence>
<dbReference type="Proteomes" id="UP001218246">
    <property type="component" value="Unassembled WGS sequence"/>
</dbReference>
<dbReference type="PANTHER" id="PTHR43750:SF4">
    <property type="entry name" value="UDP-GLUCOSE 6-DEHYDROGENASE YWQF"/>
    <property type="match status" value="1"/>
</dbReference>
<sequence length="443" mass="48426">MNIAVVGTGYVGLVTGVGLSEIGHNVICIDTDEKKVTRMKLGESPIYEPGLDELMTKNIKEGRLQFTTNHAEAFEAAHAIYIAVGTPENADGTANLTYINQVVEQIATYVKKDIVVVTKSTVPVGTNHSIKEKLNALLPTETKAEVVSNPEFLREGSAVYDIFNGDRIVIGADSKEAAALIREINEPFGIPIYETDICSAEMIKYASNAFLATKISFINEIANVCEKVGADVEQVAVGMGLDSRVGTQFLKAGIGYGGSCFPKDTKALKKIAENVDYDFGLLSAVIEFNNKQQRKLLDQAVADFGSLEGKSIGVLGLAFKPNTDDIREAASLTIIPELLRMGAHVKAYDPIAIENMKKVLPTEIQYTGSAVEAIEDTDLVLILTEWDEFKSLSLEIFVKKMKSSFIYDGRNCFSLEAVQEYDINYYSIGRKMLNKSNLATNKN</sequence>
<dbReference type="PIRSF" id="PIRSF500134">
    <property type="entry name" value="UDPglc_DH_bac"/>
    <property type="match status" value="1"/>
</dbReference>
<dbReference type="InterPro" id="IPR008927">
    <property type="entry name" value="6-PGluconate_DH-like_C_sf"/>
</dbReference>
<dbReference type="InterPro" id="IPR017476">
    <property type="entry name" value="UDP-Glc/GDP-Man"/>
</dbReference>
<proteinExistence type="inferred from homology"/>
<dbReference type="SUPFAM" id="SSF48179">
    <property type="entry name" value="6-phosphogluconate dehydrogenase C-terminal domain-like"/>
    <property type="match status" value="1"/>
</dbReference>
<evidence type="ECO:0000259" key="8">
    <source>
        <dbReference type="SMART" id="SM00984"/>
    </source>
</evidence>
<evidence type="ECO:0000256" key="7">
    <source>
        <dbReference type="PIRNR" id="PIRNR000124"/>
    </source>
</evidence>
<dbReference type="Gene3D" id="3.40.50.720">
    <property type="entry name" value="NAD(P)-binding Rossmann-like Domain"/>
    <property type="match status" value="2"/>
</dbReference>
<evidence type="ECO:0000256" key="4">
    <source>
        <dbReference type="ARBA" id="ARBA00023002"/>
    </source>
</evidence>
<gene>
    <name evidence="9" type="ORF">P6P90_16490</name>
</gene>
<organism evidence="9 10">
    <name type="scientific">Ectobacillus antri</name>
    <dbReference type="NCBI Taxonomy" id="2486280"/>
    <lineage>
        <taxon>Bacteria</taxon>
        <taxon>Bacillati</taxon>
        <taxon>Bacillota</taxon>
        <taxon>Bacilli</taxon>
        <taxon>Bacillales</taxon>
        <taxon>Bacillaceae</taxon>
        <taxon>Ectobacillus</taxon>
    </lineage>
</organism>
<dbReference type="Gene3D" id="1.20.5.100">
    <property type="entry name" value="Cytochrome c1, transmembrane anchor, C-terminal"/>
    <property type="match status" value="1"/>
</dbReference>
<dbReference type="Pfam" id="PF00984">
    <property type="entry name" value="UDPG_MGDP_dh"/>
    <property type="match status" value="1"/>
</dbReference>
<evidence type="ECO:0000256" key="3">
    <source>
        <dbReference type="ARBA" id="ARBA00012954"/>
    </source>
</evidence>
<dbReference type="SUPFAM" id="SSF51735">
    <property type="entry name" value="NAD(P)-binding Rossmann-fold domains"/>
    <property type="match status" value="1"/>
</dbReference>
<dbReference type="RefSeq" id="WP_278018669.1">
    <property type="nucleotide sequence ID" value="NZ_JARRRY010000030.1"/>
</dbReference>
<dbReference type="InterPro" id="IPR036220">
    <property type="entry name" value="UDP-Glc/GDP-Man_DH_C_sf"/>
</dbReference>
<name>A0ABT6H9Y1_9BACI</name>
<keyword evidence="10" id="KW-1185">Reference proteome</keyword>
<dbReference type="Pfam" id="PF03720">
    <property type="entry name" value="UDPG_MGDP_dh_C"/>
    <property type="match status" value="1"/>
</dbReference>
<dbReference type="Pfam" id="PF03721">
    <property type="entry name" value="UDPG_MGDP_dh_N"/>
    <property type="match status" value="1"/>
</dbReference>
<evidence type="ECO:0000256" key="2">
    <source>
        <dbReference type="ARBA" id="ARBA00006601"/>
    </source>
</evidence>
<comment type="similarity">
    <text evidence="2 7">Belongs to the UDP-glucose/GDP-mannose dehydrogenase family.</text>
</comment>
<dbReference type="NCBIfam" id="TIGR03026">
    <property type="entry name" value="NDP-sugDHase"/>
    <property type="match status" value="1"/>
</dbReference>
<dbReference type="SUPFAM" id="SSF52413">
    <property type="entry name" value="UDP-glucose/GDP-mannose dehydrogenase C-terminal domain"/>
    <property type="match status" value="1"/>
</dbReference>
<dbReference type="InterPro" id="IPR036291">
    <property type="entry name" value="NAD(P)-bd_dom_sf"/>
</dbReference>
<dbReference type="InterPro" id="IPR014027">
    <property type="entry name" value="UDP-Glc/GDP-Man_DH_C"/>
</dbReference>
<evidence type="ECO:0000313" key="9">
    <source>
        <dbReference type="EMBL" id="MDG5755495.1"/>
    </source>
</evidence>
<reference evidence="9 10" key="1">
    <citation type="submission" date="2023-04" db="EMBL/GenBank/DDBJ databases">
        <title>Ectobacillus antri isolated from activated sludge.</title>
        <authorList>
            <person name="Yan P."/>
            <person name="Liu X."/>
        </authorList>
    </citation>
    <scope>NUCLEOTIDE SEQUENCE [LARGE SCALE GENOMIC DNA]</scope>
    <source>
        <strain evidence="9 10">C18H</strain>
    </source>
</reference>
<dbReference type="InterPro" id="IPR028357">
    <property type="entry name" value="UDPglc_DH_bac"/>
</dbReference>
<keyword evidence="4 7" id="KW-0560">Oxidoreductase</keyword>
<dbReference type="PIRSF" id="PIRSF000124">
    <property type="entry name" value="UDPglc_GDPman_dh"/>
    <property type="match status" value="1"/>
</dbReference>
<comment type="pathway">
    <text evidence="1">Nucleotide-sugar biosynthesis; UDP-alpha-D-glucuronate biosynthesis; UDP-alpha-D-glucuronate from UDP-alpha-D-glucose: step 1/1.</text>
</comment>
<dbReference type="EC" id="1.1.1.22" evidence="3 7"/>
<comment type="caution">
    <text evidence="9">The sequence shown here is derived from an EMBL/GenBank/DDBJ whole genome shotgun (WGS) entry which is preliminary data.</text>
</comment>
<keyword evidence="5 7" id="KW-0520">NAD</keyword>